<feature type="transmembrane region" description="Helical" evidence="1">
    <location>
        <begin position="20"/>
        <end position="46"/>
    </location>
</feature>
<evidence type="ECO:0000313" key="4">
    <source>
        <dbReference type="Proteomes" id="UP000001887"/>
    </source>
</evidence>
<dbReference type="NCBIfam" id="TIGR04294">
    <property type="entry name" value="pre_pil_HX9DG"/>
    <property type="match status" value="1"/>
</dbReference>
<dbReference type="Gene3D" id="3.30.700.10">
    <property type="entry name" value="Glycoprotein, Type 4 Pilin"/>
    <property type="match status" value="1"/>
</dbReference>
<keyword evidence="4" id="KW-1185">Reference proteome</keyword>
<evidence type="ECO:0000259" key="2">
    <source>
        <dbReference type="Pfam" id="PF07596"/>
    </source>
</evidence>
<dbReference type="PANTHER" id="PTHR30093:SF2">
    <property type="entry name" value="TYPE II SECRETION SYSTEM PROTEIN H"/>
    <property type="match status" value="1"/>
</dbReference>
<dbReference type="InterPro" id="IPR011453">
    <property type="entry name" value="DUF1559"/>
</dbReference>
<dbReference type="InterPro" id="IPR027558">
    <property type="entry name" value="Pre_pil_HX9DG_C"/>
</dbReference>
<gene>
    <name evidence="3" type="ordered locus">Psta_3773</name>
</gene>
<dbReference type="PROSITE" id="PS00409">
    <property type="entry name" value="PROKAR_NTER_METHYL"/>
    <property type="match status" value="1"/>
</dbReference>
<proteinExistence type="predicted"/>
<dbReference type="KEGG" id="psl:Psta_3773"/>
<feature type="domain" description="DUF1559" evidence="2">
    <location>
        <begin position="47"/>
        <end position="307"/>
    </location>
</feature>
<dbReference type="STRING" id="530564.Psta_3773"/>
<evidence type="ECO:0000256" key="1">
    <source>
        <dbReference type="SAM" id="Phobius"/>
    </source>
</evidence>
<reference evidence="3 4" key="1">
    <citation type="journal article" date="2009" name="Stand. Genomic Sci.">
        <title>Complete genome sequence of Pirellula staleyi type strain (ATCC 27377).</title>
        <authorList>
            <person name="Clum A."/>
            <person name="Tindall B.J."/>
            <person name="Sikorski J."/>
            <person name="Ivanova N."/>
            <person name="Mavrommatis K."/>
            <person name="Lucas S."/>
            <person name="Glavina del Rio T."/>
            <person name="Nolan M."/>
            <person name="Chen F."/>
            <person name="Tice H."/>
            <person name="Pitluck S."/>
            <person name="Cheng J.F."/>
            <person name="Chertkov O."/>
            <person name="Brettin T."/>
            <person name="Han C."/>
            <person name="Detter J.C."/>
            <person name="Kuske C."/>
            <person name="Bruce D."/>
            <person name="Goodwin L."/>
            <person name="Ovchinikova G."/>
            <person name="Pati A."/>
            <person name="Mikhailova N."/>
            <person name="Chen A."/>
            <person name="Palaniappan K."/>
            <person name="Land M."/>
            <person name="Hauser L."/>
            <person name="Chang Y.J."/>
            <person name="Jeffries C.D."/>
            <person name="Chain P."/>
            <person name="Rohde M."/>
            <person name="Goker M."/>
            <person name="Bristow J."/>
            <person name="Eisen J.A."/>
            <person name="Markowitz V."/>
            <person name="Hugenholtz P."/>
            <person name="Kyrpides N.C."/>
            <person name="Klenk H.P."/>
            <person name="Lapidus A."/>
        </authorList>
    </citation>
    <scope>NUCLEOTIDE SEQUENCE [LARGE SCALE GENOMIC DNA]</scope>
    <source>
        <strain evidence="4">ATCC 27377 / DSM 6068 / ICPB 4128</strain>
    </source>
</reference>
<dbReference type="eggNOG" id="COG2165">
    <property type="taxonomic scope" value="Bacteria"/>
</dbReference>
<dbReference type="InterPro" id="IPR045584">
    <property type="entry name" value="Pilin-like"/>
</dbReference>
<dbReference type="Proteomes" id="UP000001887">
    <property type="component" value="Chromosome"/>
</dbReference>
<dbReference type="AlphaFoldDB" id="D2R063"/>
<dbReference type="SUPFAM" id="SSF54523">
    <property type="entry name" value="Pili subunits"/>
    <property type="match status" value="1"/>
</dbReference>
<dbReference type="EMBL" id="CP001848">
    <property type="protein sequence ID" value="ADB18428.1"/>
    <property type="molecule type" value="Genomic_DNA"/>
</dbReference>
<dbReference type="InterPro" id="IPR012902">
    <property type="entry name" value="N_methyl_site"/>
</dbReference>
<dbReference type="OrthoDB" id="255848at2"/>
<dbReference type="NCBIfam" id="TIGR02532">
    <property type="entry name" value="IV_pilin_GFxxxE"/>
    <property type="match status" value="1"/>
</dbReference>
<dbReference type="Pfam" id="PF07596">
    <property type="entry name" value="SBP_bac_10"/>
    <property type="match status" value="1"/>
</dbReference>
<protein>
    <recommendedName>
        <fullName evidence="2">DUF1559 domain-containing protein</fullName>
    </recommendedName>
</protein>
<accession>D2R063</accession>
<name>D2R063_PIRSD</name>
<keyword evidence="1" id="KW-0812">Transmembrane</keyword>
<sequence>MSCRLSGLMPGRGSFSTRRAAGFTLVELLVVIAIIGVLVALLLPAVQSARESARRSQCSSQLRQHAISAHNFHDVQGSLPPLCTTAAADKYTVPPKFRAATGFTLFNWLLPFIEQQPLYDKANMNVGTNVGNGAMFQQVLKVHLCPSDASSPSGKGATTNGGANNWAITNYAGNYYVFGNPRGGTNAERLEGDNPFAAIRDGLSNVVMMTERYGTCGSSGDPASASTYGNLWSDSNSVWRPVFCINNSSQTPAALPTDGTYPACRMFQVAPNWIRGCDSSRPQSPHPGGIMVAMADGSVRLVAGTIADTIWAAACDPQDGNPLSNF</sequence>
<evidence type="ECO:0000313" key="3">
    <source>
        <dbReference type="EMBL" id="ADB18428.1"/>
    </source>
</evidence>
<keyword evidence="1" id="KW-0472">Membrane</keyword>
<organism evidence="3 4">
    <name type="scientific">Pirellula staleyi (strain ATCC 27377 / DSM 6068 / ICPB 4128)</name>
    <name type="common">Pirella staleyi</name>
    <dbReference type="NCBI Taxonomy" id="530564"/>
    <lineage>
        <taxon>Bacteria</taxon>
        <taxon>Pseudomonadati</taxon>
        <taxon>Planctomycetota</taxon>
        <taxon>Planctomycetia</taxon>
        <taxon>Pirellulales</taxon>
        <taxon>Pirellulaceae</taxon>
        <taxon>Pirellula</taxon>
    </lineage>
</organism>
<keyword evidence="1" id="KW-1133">Transmembrane helix</keyword>
<dbReference type="PANTHER" id="PTHR30093">
    <property type="entry name" value="GENERAL SECRETION PATHWAY PROTEIN G"/>
    <property type="match status" value="1"/>
</dbReference>
<dbReference type="Pfam" id="PF07963">
    <property type="entry name" value="N_methyl"/>
    <property type="match status" value="1"/>
</dbReference>
<dbReference type="HOGENOM" id="CLU_041661_0_0_0"/>